<feature type="region of interest" description="Disordered" evidence="1">
    <location>
        <begin position="84"/>
        <end position="106"/>
    </location>
</feature>
<evidence type="ECO:0000256" key="1">
    <source>
        <dbReference type="SAM" id="MobiDB-lite"/>
    </source>
</evidence>
<name>A0A5B9Q4G1_9BACT</name>
<evidence type="ECO:0000313" key="3">
    <source>
        <dbReference type="Proteomes" id="UP000323917"/>
    </source>
</evidence>
<protein>
    <submittedName>
        <fullName evidence="2">Uncharacterized protein</fullName>
    </submittedName>
</protein>
<dbReference type="AlphaFoldDB" id="A0A5B9Q4G1"/>
<dbReference type="EMBL" id="CP042913">
    <property type="protein sequence ID" value="QEG33857.1"/>
    <property type="molecule type" value="Genomic_DNA"/>
</dbReference>
<dbReference type="KEGG" id="bgok:Pr1d_11270"/>
<evidence type="ECO:0000313" key="2">
    <source>
        <dbReference type="EMBL" id="QEG33857.1"/>
    </source>
</evidence>
<sequence length="106" mass="11711">MFRTLVSHDAPLSGAQQSGAPLFWLSTLSPRHSTFPTGTKILVESVPPIRDNVGAPQLFDNRTDFRSTQCGRRLEIRRANHARRVATGGVESDSKTETSPHRLCLV</sequence>
<organism evidence="2 3">
    <name type="scientific">Bythopirellula goksoeyrii</name>
    <dbReference type="NCBI Taxonomy" id="1400387"/>
    <lineage>
        <taxon>Bacteria</taxon>
        <taxon>Pseudomonadati</taxon>
        <taxon>Planctomycetota</taxon>
        <taxon>Planctomycetia</taxon>
        <taxon>Pirellulales</taxon>
        <taxon>Lacipirellulaceae</taxon>
        <taxon>Bythopirellula</taxon>
    </lineage>
</organism>
<dbReference type="Proteomes" id="UP000323917">
    <property type="component" value="Chromosome"/>
</dbReference>
<keyword evidence="3" id="KW-1185">Reference proteome</keyword>
<reference evidence="2 3" key="1">
    <citation type="submission" date="2019-08" db="EMBL/GenBank/DDBJ databases">
        <title>Deep-cultivation of Planctomycetes and their phenomic and genomic characterization uncovers novel biology.</title>
        <authorList>
            <person name="Wiegand S."/>
            <person name="Jogler M."/>
            <person name="Boedeker C."/>
            <person name="Pinto D."/>
            <person name="Vollmers J."/>
            <person name="Rivas-Marin E."/>
            <person name="Kohn T."/>
            <person name="Peeters S.H."/>
            <person name="Heuer A."/>
            <person name="Rast P."/>
            <person name="Oberbeckmann S."/>
            <person name="Bunk B."/>
            <person name="Jeske O."/>
            <person name="Meyerdierks A."/>
            <person name="Storesund J.E."/>
            <person name="Kallscheuer N."/>
            <person name="Luecker S."/>
            <person name="Lage O.M."/>
            <person name="Pohl T."/>
            <person name="Merkel B.J."/>
            <person name="Hornburger P."/>
            <person name="Mueller R.-W."/>
            <person name="Bruemmer F."/>
            <person name="Labrenz M."/>
            <person name="Spormann A.M."/>
            <person name="Op den Camp H."/>
            <person name="Overmann J."/>
            <person name="Amann R."/>
            <person name="Jetten M.S.M."/>
            <person name="Mascher T."/>
            <person name="Medema M.H."/>
            <person name="Devos D.P."/>
            <person name="Kaster A.-K."/>
            <person name="Ovreas L."/>
            <person name="Rohde M."/>
            <person name="Galperin M.Y."/>
            <person name="Jogler C."/>
        </authorList>
    </citation>
    <scope>NUCLEOTIDE SEQUENCE [LARGE SCALE GENOMIC DNA]</scope>
    <source>
        <strain evidence="2 3">Pr1d</strain>
    </source>
</reference>
<accession>A0A5B9Q4G1</accession>
<proteinExistence type="predicted"/>
<gene>
    <name evidence="2" type="ORF">Pr1d_11270</name>
</gene>